<accession>A0ABV1SJN4</accession>
<reference evidence="1 2" key="1">
    <citation type="submission" date="2024-01" db="EMBL/GenBank/DDBJ databases">
        <authorList>
            <person name="Deng Y."/>
            <person name="Su J."/>
        </authorList>
    </citation>
    <scope>NUCLEOTIDE SEQUENCE [LARGE SCALE GENOMIC DNA]</scope>
    <source>
        <strain evidence="1 2">CPCC 100088</strain>
    </source>
</reference>
<keyword evidence="2" id="KW-1185">Reference proteome</keyword>
<sequence>MSYYSVGDMAQAYSLRKHNTSLKTLVTTLSEEATTGLKSDVGRAVSGDYTQLSAISRSLDNLESYSLATTEISLTAEMMQNSLETIQDYAISLGPELISIGSSGDQTSVETLSAQGESSLSMIVSSLNSSVAGRFVFSGAAIDTPAVVSADEMYEQVMAYIGGDTTSDGIIAAVNAFFDAPAGGGGYLDQSYLGSDNSQGAVRISENETVQLDLTAAASEIRESLKGAMLARIAANDDNALDLSTRSALLVEGGTVLTATSVNISTTRGKVGAIEETIANTATRNDAEASSLEIARNNLITAEPYETSTALIAAQTQLETLYEITSRLSQLTLADYI</sequence>
<dbReference type="RefSeq" id="WP_350938345.1">
    <property type="nucleotide sequence ID" value="NZ_JAYWLC010000015.1"/>
</dbReference>
<name>A0ABV1SJN4_9RHOB</name>
<evidence type="ECO:0000313" key="2">
    <source>
        <dbReference type="Proteomes" id="UP001438953"/>
    </source>
</evidence>
<comment type="caution">
    <text evidence="1">The sequence shown here is derived from an EMBL/GenBank/DDBJ whole genome shotgun (WGS) entry which is preliminary data.</text>
</comment>
<dbReference type="Proteomes" id="UP001438953">
    <property type="component" value="Unassembled WGS sequence"/>
</dbReference>
<proteinExistence type="predicted"/>
<dbReference type="EMBL" id="JAYWLC010000015">
    <property type="protein sequence ID" value="MER5173096.1"/>
    <property type="molecule type" value="Genomic_DNA"/>
</dbReference>
<organism evidence="1 2">
    <name type="scientific">Thioclava kandeliae</name>
    <dbReference type="NCBI Taxonomy" id="3070818"/>
    <lineage>
        <taxon>Bacteria</taxon>
        <taxon>Pseudomonadati</taxon>
        <taxon>Pseudomonadota</taxon>
        <taxon>Alphaproteobacteria</taxon>
        <taxon>Rhodobacterales</taxon>
        <taxon>Paracoccaceae</taxon>
        <taxon>Thioclava</taxon>
    </lineage>
</organism>
<evidence type="ECO:0000313" key="1">
    <source>
        <dbReference type="EMBL" id="MER5173096.1"/>
    </source>
</evidence>
<reference evidence="1 2" key="2">
    <citation type="submission" date="2024-06" db="EMBL/GenBank/DDBJ databases">
        <title>Thioclava kandeliae sp. nov. from a rhizosphere soil sample of Kandelia candel in a mangrove.</title>
        <authorList>
            <person name="Mu T."/>
        </authorList>
    </citation>
    <scope>NUCLEOTIDE SEQUENCE [LARGE SCALE GENOMIC DNA]</scope>
    <source>
        <strain evidence="1 2">CPCC 100088</strain>
    </source>
</reference>
<protein>
    <recommendedName>
        <fullName evidence="3">Flagellin C-terminal domain-containing protein</fullName>
    </recommendedName>
</protein>
<dbReference type="SUPFAM" id="SSF64518">
    <property type="entry name" value="Phase 1 flagellin"/>
    <property type="match status" value="1"/>
</dbReference>
<evidence type="ECO:0008006" key="3">
    <source>
        <dbReference type="Google" id="ProtNLM"/>
    </source>
</evidence>
<gene>
    <name evidence="1" type="ORF">VSX56_15100</name>
</gene>